<comment type="subcellular location">
    <subcellularLocation>
        <location evidence="1">Nucleus</location>
    </subcellularLocation>
</comment>
<protein>
    <submittedName>
        <fullName evidence="4">PAXB1-like protein</fullName>
    </submittedName>
</protein>
<feature type="compositionally biased region" description="Basic and acidic residues" evidence="3">
    <location>
        <begin position="69"/>
        <end position="86"/>
    </location>
</feature>
<accession>A0ABY7EFB5</accession>
<dbReference type="Proteomes" id="UP001164746">
    <property type="component" value="Chromosome 6"/>
</dbReference>
<proteinExistence type="predicted"/>
<evidence type="ECO:0000256" key="2">
    <source>
        <dbReference type="ARBA" id="ARBA00023242"/>
    </source>
</evidence>
<evidence type="ECO:0000313" key="5">
    <source>
        <dbReference type="Proteomes" id="UP001164746"/>
    </source>
</evidence>
<evidence type="ECO:0000256" key="3">
    <source>
        <dbReference type="SAM" id="MobiDB-lite"/>
    </source>
</evidence>
<reference evidence="4" key="1">
    <citation type="submission" date="2022-11" db="EMBL/GenBank/DDBJ databases">
        <title>Centuries of genome instability and evolution in soft-shell clam transmissible cancer (bioRxiv).</title>
        <authorList>
            <person name="Hart S.F.M."/>
            <person name="Yonemitsu M.A."/>
            <person name="Giersch R.M."/>
            <person name="Beal B.F."/>
            <person name="Arriagada G."/>
            <person name="Davis B.W."/>
            <person name="Ostrander E.A."/>
            <person name="Goff S.P."/>
            <person name="Metzger M.J."/>
        </authorList>
    </citation>
    <scope>NUCLEOTIDE SEQUENCE</scope>
    <source>
        <strain evidence="4">MELC-2E11</strain>
        <tissue evidence="4">Siphon/mantle</tissue>
    </source>
</reference>
<feature type="region of interest" description="Disordered" evidence="3">
    <location>
        <begin position="1"/>
        <end position="105"/>
    </location>
</feature>
<feature type="compositionally biased region" description="Basic and acidic residues" evidence="3">
    <location>
        <begin position="47"/>
        <end position="56"/>
    </location>
</feature>
<feature type="compositionally biased region" description="Basic residues" evidence="3">
    <location>
        <begin position="1"/>
        <end position="13"/>
    </location>
</feature>
<keyword evidence="5" id="KW-1185">Reference proteome</keyword>
<gene>
    <name evidence="4" type="ORF">MAR_018671</name>
</gene>
<dbReference type="PANTHER" id="PTHR12214">
    <property type="entry name" value="GC-RICH SEQUENCE DNA-BINDING FACTOR"/>
    <property type="match status" value="1"/>
</dbReference>
<dbReference type="EMBL" id="CP111017">
    <property type="protein sequence ID" value="WAR08713.1"/>
    <property type="molecule type" value="Genomic_DNA"/>
</dbReference>
<feature type="compositionally biased region" description="Basic and acidic residues" evidence="3">
    <location>
        <begin position="28"/>
        <end position="39"/>
    </location>
</feature>
<dbReference type="InterPro" id="IPR012890">
    <property type="entry name" value="GCFC2-like"/>
</dbReference>
<name>A0ABY7EFB5_MYAAR</name>
<dbReference type="PANTHER" id="PTHR12214:SF0">
    <property type="entry name" value="LD29489P"/>
    <property type="match status" value="1"/>
</dbReference>
<organism evidence="4 5">
    <name type="scientific">Mya arenaria</name>
    <name type="common">Soft-shell clam</name>
    <dbReference type="NCBI Taxonomy" id="6604"/>
    <lineage>
        <taxon>Eukaryota</taxon>
        <taxon>Metazoa</taxon>
        <taxon>Spiralia</taxon>
        <taxon>Lophotrochozoa</taxon>
        <taxon>Mollusca</taxon>
        <taxon>Bivalvia</taxon>
        <taxon>Autobranchia</taxon>
        <taxon>Heteroconchia</taxon>
        <taxon>Euheterodonta</taxon>
        <taxon>Imparidentia</taxon>
        <taxon>Neoheterodontei</taxon>
        <taxon>Myida</taxon>
        <taxon>Myoidea</taxon>
        <taxon>Myidae</taxon>
        <taxon>Mya</taxon>
    </lineage>
</organism>
<evidence type="ECO:0000313" key="4">
    <source>
        <dbReference type="EMBL" id="WAR08713.1"/>
    </source>
</evidence>
<keyword evidence="2" id="KW-0539">Nucleus</keyword>
<evidence type="ECO:0000256" key="1">
    <source>
        <dbReference type="ARBA" id="ARBA00004123"/>
    </source>
</evidence>
<sequence length="258" mass="30023">MASMFRKPKRNFRQRVVTNDSDDDENENDTKMEIDDNLDHIQILPEPPKKPKEKTNMHKSSSVLSFDNDEAKQLKKEIEQEQEMRKTSKVGSEVQKEVVPQKADEGGKEVVEDRIKKLREELLTMNGDEAVALEDPESDEEGTFKKMLKRGEIPDATTIHQIRKQRQMARDMGDFMPLDDTVQLENSKSRLIRLTTMEEVHRGHKQEADKLEHDIEDSQMAIVNCEAGASKLEERFTFFQEMRGCQRLTLWKLECTRS</sequence>